<dbReference type="EMBL" id="CP009807">
    <property type="protein sequence ID" value="ATZ47796.1"/>
    <property type="molecule type" value="Genomic_DNA"/>
</dbReference>
<name>A0A384JB35_BOTFB</name>
<dbReference type="GeneID" id="5440067"/>
<evidence type="ECO:0000313" key="2">
    <source>
        <dbReference type="EMBL" id="ATZ47796.1"/>
    </source>
</evidence>
<keyword evidence="3" id="KW-1185">Reference proteome</keyword>
<organism evidence="2 3">
    <name type="scientific">Botryotinia fuckeliana (strain B05.10)</name>
    <name type="common">Noble rot fungus</name>
    <name type="synonym">Botrytis cinerea</name>
    <dbReference type="NCBI Taxonomy" id="332648"/>
    <lineage>
        <taxon>Eukaryota</taxon>
        <taxon>Fungi</taxon>
        <taxon>Dikarya</taxon>
        <taxon>Ascomycota</taxon>
        <taxon>Pezizomycotina</taxon>
        <taxon>Leotiomycetes</taxon>
        <taxon>Helotiales</taxon>
        <taxon>Sclerotiniaceae</taxon>
        <taxon>Botrytis</taxon>
    </lineage>
</organism>
<feature type="region of interest" description="Disordered" evidence="1">
    <location>
        <begin position="90"/>
        <end position="111"/>
    </location>
</feature>
<proteinExistence type="predicted"/>
<dbReference type="KEGG" id="bfu:BCIN_03g00970"/>
<dbReference type="RefSeq" id="XP_001559440.2">
    <property type="nucleotide sequence ID" value="XM_001559390.2"/>
</dbReference>
<evidence type="ECO:0000256" key="1">
    <source>
        <dbReference type="SAM" id="MobiDB-lite"/>
    </source>
</evidence>
<dbReference type="VEuPathDB" id="FungiDB:Bcin03g00970"/>
<dbReference type="Proteomes" id="UP000001798">
    <property type="component" value="Chromosome 3"/>
</dbReference>
<protein>
    <submittedName>
        <fullName evidence="2">Uncharacterized protein</fullName>
    </submittedName>
</protein>
<evidence type="ECO:0000313" key="3">
    <source>
        <dbReference type="Proteomes" id="UP000001798"/>
    </source>
</evidence>
<reference evidence="2 3" key="2">
    <citation type="journal article" date="2012" name="Eukaryot. Cell">
        <title>Genome update of Botrytis cinerea strains B05.10 and T4.</title>
        <authorList>
            <person name="Staats M."/>
            <person name="van Kan J.A."/>
        </authorList>
    </citation>
    <scope>NUCLEOTIDE SEQUENCE [LARGE SCALE GENOMIC DNA]</scope>
    <source>
        <strain evidence="2 3">B05.10</strain>
    </source>
</reference>
<gene>
    <name evidence="2" type="ORF">BCIN_03g00970</name>
</gene>
<sequence length="111" mass="12349">MPMSRCINGGTTDPDSDLRNGITYFYSDILKRNQAVEASIDRKILQSLKGGKSNNEEPEIVVQSDGIPDMLLRKSTKGGDLSTLHEKSISDETSGWYTDDEEEAGVEWTTY</sequence>
<reference evidence="2 3" key="1">
    <citation type="journal article" date="2011" name="PLoS Genet.">
        <title>Genomic analysis of the necrotrophic fungal pathogens Sclerotinia sclerotiorum and Botrytis cinerea.</title>
        <authorList>
            <person name="Amselem J."/>
            <person name="Cuomo C.A."/>
            <person name="van Kan J.A."/>
            <person name="Viaud M."/>
            <person name="Benito E.P."/>
            <person name="Couloux A."/>
            <person name="Coutinho P.M."/>
            <person name="de Vries R.P."/>
            <person name="Dyer P.S."/>
            <person name="Fillinger S."/>
            <person name="Fournier E."/>
            <person name="Gout L."/>
            <person name="Hahn M."/>
            <person name="Kohn L."/>
            <person name="Lapalu N."/>
            <person name="Plummer K.M."/>
            <person name="Pradier J.M."/>
            <person name="Quevillon E."/>
            <person name="Sharon A."/>
            <person name="Simon A."/>
            <person name="ten Have A."/>
            <person name="Tudzynski B."/>
            <person name="Tudzynski P."/>
            <person name="Wincker P."/>
            <person name="Andrew M."/>
            <person name="Anthouard V."/>
            <person name="Beever R.E."/>
            <person name="Beffa R."/>
            <person name="Benoit I."/>
            <person name="Bouzid O."/>
            <person name="Brault B."/>
            <person name="Chen Z."/>
            <person name="Choquer M."/>
            <person name="Collemare J."/>
            <person name="Cotton P."/>
            <person name="Danchin E.G."/>
            <person name="Da Silva C."/>
            <person name="Gautier A."/>
            <person name="Giraud C."/>
            <person name="Giraud T."/>
            <person name="Gonzalez C."/>
            <person name="Grossetete S."/>
            <person name="Guldener U."/>
            <person name="Henrissat B."/>
            <person name="Howlett B.J."/>
            <person name="Kodira C."/>
            <person name="Kretschmer M."/>
            <person name="Lappartient A."/>
            <person name="Leroch M."/>
            <person name="Levis C."/>
            <person name="Mauceli E."/>
            <person name="Neuveglise C."/>
            <person name="Oeser B."/>
            <person name="Pearson M."/>
            <person name="Poulain J."/>
            <person name="Poussereau N."/>
            <person name="Quesneville H."/>
            <person name="Rascle C."/>
            <person name="Schumacher J."/>
            <person name="Segurens B."/>
            <person name="Sexton A."/>
            <person name="Silva E."/>
            <person name="Sirven C."/>
            <person name="Soanes D.M."/>
            <person name="Talbot N.J."/>
            <person name="Templeton M."/>
            <person name="Yandava C."/>
            <person name="Yarden O."/>
            <person name="Zeng Q."/>
            <person name="Rollins J.A."/>
            <person name="Lebrun M.H."/>
            <person name="Dickman M."/>
        </authorList>
    </citation>
    <scope>NUCLEOTIDE SEQUENCE [LARGE SCALE GENOMIC DNA]</scope>
    <source>
        <strain evidence="2 3">B05.10</strain>
    </source>
</reference>
<dbReference type="AlphaFoldDB" id="A0A384JB35"/>
<accession>A0A384JB35</accession>
<dbReference type="OrthoDB" id="3549694at2759"/>
<reference evidence="2 3" key="3">
    <citation type="journal article" date="2017" name="Mol. Plant Pathol.">
        <title>A gapless genome sequence of the fungus Botrytis cinerea.</title>
        <authorList>
            <person name="Van Kan J.A."/>
            <person name="Stassen J.H."/>
            <person name="Mosbach A."/>
            <person name="Van Der Lee T.A."/>
            <person name="Faino L."/>
            <person name="Farmer A.D."/>
            <person name="Papasotiriou D.G."/>
            <person name="Zhou S."/>
            <person name="Seidl M.F."/>
            <person name="Cottam E."/>
            <person name="Edel D."/>
            <person name="Hahn M."/>
            <person name="Schwartz D.C."/>
            <person name="Dietrich R.A."/>
            <person name="Widdison S."/>
            <person name="Scalliet G."/>
        </authorList>
    </citation>
    <scope>NUCLEOTIDE SEQUENCE [LARGE SCALE GENOMIC DNA]</scope>
    <source>
        <strain evidence="2 3">B05.10</strain>
    </source>
</reference>